<accession>A0A1R3XJZ1</accession>
<dbReference type="Proteomes" id="UP000186997">
    <property type="component" value="Unassembled WGS sequence"/>
</dbReference>
<keyword evidence="1" id="KW-0560">Oxidoreductase</keyword>
<dbReference type="EMBL" id="FTPR01000004">
    <property type="protein sequence ID" value="SIT91809.1"/>
    <property type="molecule type" value="Genomic_DNA"/>
</dbReference>
<dbReference type="PRINTS" id="PR00420">
    <property type="entry name" value="RNGMNOXGNASE"/>
</dbReference>
<dbReference type="GO" id="GO:0071949">
    <property type="term" value="F:FAD binding"/>
    <property type="evidence" value="ECO:0007669"/>
    <property type="project" value="InterPro"/>
</dbReference>
<dbReference type="InterPro" id="IPR036188">
    <property type="entry name" value="FAD/NAD-bd_sf"/>
</dbReference>
<evidence type="ECO:0000259" key="4">
    <source>
        <dbReference type="Pfam" id="PF01494"/>
    </source>
</evidence>
<keyword evidence="2" id="KW-0503">Monooxygenase</keyword>
<dbReference type="InterPro" id="IPR002938">
    <property type="entry name" value="FAD-bd"/>
</dbReference>
<keyword evidence="3" id="KW-0812">Transmembrane</keyword>
<feature type="domain" description="FAD-binding" evidence="4">
    <location>
        <begin position="307"/>
        <end position="373"/>
    </location>
</feature>
<evidence type="ECO:0000313" key="5">
    <source>
        <dbReference type="EMBL" id="SIT91809.1"/>
    </source>
</evidence>
<dbReference type="AlphaFoldDB" id="A0A1R3XJZ1"/>
<dbReference type="SUPFAM" id="SSF51905">
    <property type="entry name" value="FAD/NAD(P)-binding domain"/>
    <property type="match status" value="1"/>
</dbReference>
<evidence type="ECO:0000256" key="1">
    <source>
        <dbReference type="ARBA" id="ARBA00023002"/>
    </source>
</evidence>
<protein>
    <submittedName>
        <fullName evidence="5">2-polyprenyl-6-methoxyphenol hydroxylase</fullName>
    </submittedName>
</protein>
<dbReference type="Pfam" id="PF13450">
    <property type="entry name" value="NAD_binding_8"/>
    <property type="match status" value="1"/>
</dbReference>
<gene>
    <name evidence="5" type="ORF">SAMN05421665_3485</name>
</gene>
<dbReference type="InterPro" id="IPR050493">
    <property type="entry name" value="FAD-dep_Monooxygenase_BioMet"/>
</dbReference>
<evidence type="ECO:0000256" key="3">
    <source>
        <dbReference type="SAM" id="Phobius"/>
    </source>
</evidence>
<dbReference type="GO" id="GO:0004497">
    <property type="term" value="F:monooxygenase activity"/>
    <property type="evidence" value="ECO:0007669"/>
    <property type="project" value="UniProtKB-KW"/>
</dbReference>
<dbReference type="Gene3D" id="3.50.50.60">
    <property type="entry name" value="FAD/NAD(P)-binding domain"/>
    <property type="match status" value="1"/>
</dbReference>
<feature type="transmembrane region" description="Helical" evidence="3">
    <location>
        <begin position="54"/>
        <end position="72"/>
    </location>
</feature>
<keyword evidence="3" id="KW-1133">Transmembrane helix</keyword>
<keyword evidence="6" id="KW-1185">Reference proteome</keyword>
<proteinExistence type="predicted"/>
<sequence>MQKGKANSCLILSPQISASGDDHIIMPLPCNWPINRIAVPAAHHQKGAMKKRSSIAVVGAGIGGLAAAILFADRGHAVVIFDQFDRPKPVGSGLVIQPIGQAVLDAVGAGDAVRRSGNPIQRMLGHEADHHRKVLNVWYNKDRSGQFGLAIHRASLFEALLDQVKTRDIALHTQSIVTHTHAGMITVANGQSHGPFDLVVDSAGANSPLSPLRDRPLPYGAIWGTVDWPETDLPMSQLSQCYRRADRMIGVLPIGTLPGDTTPKAAIFWSMPRDRYDQWIAGGLERWKSEAESLWPAFAPFAAQVTSQEQMTMARYSHGTLRRPWSSGLVHIGDAAHRASPQLGQGANMALLDALALARAFEKADGEAALALYAKARRWHVMAYQTMSAAFTPQYQSDSKWLPVLRDRLLYPVSQIPPAPRVLTAIVCGTMLPPMRGLGRV</sequence>
<dbReference type="PANTHER" id="PTHR13789">
    <property type="entry name" value="MONOOXYGENASE"/>
    <property type="match status" value="1"/>
</dbReference>
<name>A0A1R3XJZ1_9RHOB</name>
<evidence type="ECO:0000313" key="6">
    <source>
        <dbReference type="Proteomes" id="UP000186997"/>
    </source>
</evidence>
<reference evidence="6" key="1">
    <citation type="submission" date="2017-01" db="EMBL/GenBank/DDBJ databases">
        <authorList>
            <person name="Varghese N."/>
            <person name="Submissions S."/>
        </authorList>
    </citation>
    <scope>NUCLEOTIDE SEQUENCE [LARGE SCALE GENOMIC DNA]</scope>
    <source>
        <strain evidence="6">DSM 29591</strain>
    </source>
</reference>
<organism evidence="5 6">
    <name type="scientific">Yoonia rosea</name>
    <dbReference type="NCBI Taxonomy" id="287098"/>
    <lineage>
        <taxon>Bacteria</taxon>
        <taxon>Pseudomonadati</taxon>
        <taxon>Pseudomonadota</taxon>
        <taxon>Alphaproteobacteria</taxon>
        <taxon>Rhodobacterales</taxon>
        <taxon>Paracoccaceae</taxon>
        <taxon>Yoonia</taxon>
    </lineage>
</organism>
<dbReference type="Pfam" id="PF01494">
    <property type="entry name" value="FAD_binding_3"/>
    <property type="match status" value="1"/>
</dbReference>
<dbReference type="PANTHER" id="PTHR13789:SF309">
    <property type="entry name" value="PUTATIVE (AFU_ORTHOLOGUE AFUA_6G14510)-RELATED"/>
    <property type="match status" value="1"/>
</dbReference>
<dbReference type="STRING" id="287098.SAMN05421665_3485"/>
<keyword evidence="3" id="KW-0472">Membrane</keyword>
<evidence type="ECO:0000256" key="2">
    <source>
        <dbReference type="ARBA" id="ARBA00023033"/>
    </source>
</evidence>